<reference evidence="1" key="1">
    <citation type="submission" date="2020-12" db="EMBL/GenBank/DDBJ databases">
        <title>Genome reconstruction of Halomonas venusta strain DSM 4743.</title>
        <authorList>
            <person name="Aguirre-Garrido J.F."/>
            <person name="Hernandez-Soto L.M."/>
            <person name="Martinez-Abarca F."/>
        </authorList>
    </citation>
    <scope>NUCLEOTIDE SEQUENCE</scope>
    <source>
        <strain evidence="1">4743</strain>
    </source>
</reference>
<dbReference type="Proteomes" id="UP000663479">
    <property type="component" value="Chromosome"/>
</dbReference>
<organism evidence="1 2">
    <name type="scientific">Vreelandella venusta</name>
    <dbReference type="NCBI Taxonomy" id="44935"/>
    <lineage>
        <taxon>Bacteria</taxon>
        <taxon>Pseudomonadati</taxon>
        <taxon>Pseudomonadota</taxon>
        <taxon>Gammaproteobacteria</taxon>
        <taxon>Oceanospirillales</taxon>
        <taxon>Halomonadaceae</taxon>
        <taxon>Vreelandella</taxon>
    </lineage>
</organism>
<gene>
    <name evidence="1" type="ORF">JDS37_04590</name>
</gene>
<accession>A0AAQ0CID9</accession>
<dbReference type="RefSeq" id="WP_146942734.1">
    <property type="nucleotide sequence ID" value="NZ_BJUL01000003.1"/>
</dbReference>
<dbReference type="AlphaFoldDB" id="A0AAQ0CID9"/>
<proteinExistence type="predicted"/>
<dbReference type="EMBL" id="CP066539">
    <property type="protein sequence ID" value="QRL04241.1"/>
    <property type="molecule type" value="Genomic_DNA"/>
</dbReference>
<evidence type="ECO:0000313" key="2">
    <source>
        <dbReference type="Proteomes" id="UP000663479"/>
    </source>
</evidence>
<evidence type="ECO:0000313" key="1">
    <source>
        <dbReference type="EMBL" id="QRL04241.1"/>
    </source>
</evidence>
<sequence>MSGNKGELIKAGSTELSQPIDDLHKQLEGYLSHVGLPVENVVVPILERKKVISSLEEALAIIPVEDRIKSHYLSKYTVAIAVGLFDGALNYLWDETVRAFRRLIIAFDLQYFYSIAEKISSRYKSLSKEEDIDQVSEHDLLEACRRIGLLSDVNYQRLEHVNYMRNHASAAHPNDNDIDGHEMLGWLSVCLKHAITASPDHSLIQVKQLLNNIRTAVIPSTDYQIIGADFVKQPIERIDDFLWTIFGLYTGDKTTADAKQNISGVAPYIWKAATEDRKYEIGAKFGVFRKNGEVARKDACQEFLQNVNGLNYKDEDSLAGEIIEKLENLNRAHFGSNNFYNEYPHAKALDDSLPPNGLVPRASRAMWVKVLSICFVGNGYGYREGVDESALPYYTKHINNFTEAEIVEFVKLFGDPEFASPLARSKPDNRVRQEAALLKAKTSNAHIIKSLDLIITTPKLTTHKIHGATAFKSSLEYLPK</sequence>
<protein>
    <submittedName>
        <fullName evidence="1">Uncharacterized protein</fullName>
    </submittedName>
</protein>
<name>A0AAQ0CID9_9GAMM</name>